<dbReference type="OrthoDB" id="8812178at2"/>
<sequence>MKLDIYRRSEAEHKLSYLAVPSGQPIPQEADNVDWHVENMGAELDVSNGHIDDYAIDDPMGQIREKGYAITSVTHQVPEH</sequence>
<dbReference type="Pfam" id="PF19636">
    <property type="entry name" value="DUF6139"/>
    <property type="match status" value="1"/>
</dbReference>
<dbReference type="InterPro" id="IPR046137">
    <property type="entry name" value="DUF6139"/>
</dbReference>
<proteinExistence type="predicted"/>
<dbReference type="RefSeq" id="WP_135248054.1">
    <property type="nucleotide sequence ID" value="NZ_SMLK01000001.1"/>
</dbReference>
<evidence type="ECO:0000313" key="2">
    <source>
        <dbReference type="Proteomes" id="UP000297839"/>
    </source>
</evidence>
<dbReference type="AlphaFoldDB" id="A0A4Z0C8W6"/>
<dbReference type="Proteomes" id="UP000297839">
    <property type="component" value="Unassembled WGS sequence"/>
</dbReference>
<gene>
    <name evidence="1" type="ORF">EZ216_02825</name>
</gene>
<dbReference type="EMBL" id="SMLK01000001">
    <property type="protein sequence ID" value="TFZ08116.1"/>
    <property type="molecule type" value="Genomic_DNA"/>
</dbReference>
<evidence type="ECO:0000313" key="1">
    <source>
        <dbReference type="EMBL" id="TFZ08116.1"/>
    </source>
</evidence>
<accession>A0A4Z0C8W6</accession>
<organism evidence="1 2">
    <name type="scientific">Ramlibacter humi</name>
    <dbReference type="NCBI Taxonomy" id="2530451"/>
    <lineage>
        <taxon>Bacteria</taxon>
        <taxon>Pseudomonadati</taxon>
        <taxon>Pseudomonadota</taxon>
        <taxon>Betaproteobacteria</taxon>
        <taxon>Burkholderiales</taxon>
        <taxon>Comamonadaceae</taxon>
        <taxon>Ramlibacter</taxon>
    </lineage>
</organism>
<protein>
    <submittedName>
        <fullName evidence="1">Uncharacterized protein</fullName>
    </submittedName>
</protein>
<name>A0A4Z0C8W6_9BURK</name>
<keyword evidence="2" id="KW-1185">Reference proteome</keyword>
<reference evidence="1 2" key="1">
    <citation type="submission" date="2019-03" db="EMBL/GenBank/DDBJ databases">
        <title>Ramlibacter sp. 18x22-1, whole genome shotgun sequence.</title>
        <authorList>
            <person name="Zhang X."/>
            <person name="Feng G."/>
            <person name="Zhu H."/>
        </authorList>
    </citation>
    <scope>NUCLEOTIDE SEQUENCE [LARGE SCALE GENOMIC DNA]</scope>
    <source>
        <strain evidence="1 2">18x22-1</strain>
    </source>
</reference>
<comment type="caution">
    <text evidence="1">The sequence shown here is derived from an EMBL/GenBank/DDBJ whole genome shotgun (WGS) entry which is preliminary data.</text>
</comment>